<protein>
    <submittedName>
        <fullName evidence="2">Uncharacterized protein</fullName>
    </submittedName>
</protein>
<reference evidence="2 3" key="1">
    <citation type="submission" date="2015-12" db="EMBL/GenBank/DDBJ databases">
        <title>The genome of Folsomia candida.</title>
        <authorList>
            <person name="Faddeeva A."/>
            <person name="Derks M.F."/>
            <person name="Anvar Y."/>
            <person name="Smit S."/>
            <person name="Van Straalen N."/>
            <person name="Roelofs D."/>
        </authorList>
    </citation>
    <scope>NUCLEOTIDE SEQUENCE [LARGE SCALE GENOMIC DNA]</scope>
    <source>
        <strain evidence="2 3">VU population</strain>
        <tissue evidence="2">Whole body</tissue>
    </source>
</reference>
<gene>
    <name evidence="2" type="ORF">Fcan01_25951</name>
</gene>
<keyword evidence="3" id="KW-1185">Reference proteome</keyword>
<keyword evidence="1" id="KW-0812">Transmembrane</keyword>
<feature type="transmembrane region" description="Helical" evidence="1">
    <location>
        <begin position="236"/>
        <end position="255"/>
    </location>
</feature>
<keyword evidence="1" id="KW-0472">Membrane</keyword>
<comment type="caution">
    <text evidence="2">The sequence shown here is derived from an EMBL/GenBank/DDBJ whole genome shotgun (WGS) entry which is preliminary data.</text>
</comment>
<sequence>MLIAKIFALANGNRCFAAFGQIQAFMKRLNLTFSVTGRSLTSFGVLCIVTIVALSSSYDAIITTDIIAPPEKYVVTNIHELLTKFGYKLYSGSDIVKNWTRFKLSNRKDFAHRDNPNVYIWDRKLSVSANFYGTIANSADQIGFLVAAPHLTGMLYHLNRNSVNVTCNILKRELFNWNIFWDFKYFGSEGLYRTLQGMSSIGLYQLYVRLWKFTTDRGVRNQTALMPKDNLGLENLLVGFQLYFLFGLVAVLSFFHEIISHKFNIDRKITFTLLKLKHQFYKVGGMSCTVLFKLQNMCHGAIMKFRKLINMLNYMFHDYLQC</sequence>
<evidence type="ECO:0000313" key="2">
    <source>
        <dbReference type="EMBL" id="OXA39421.1"/>
    </source>
</evidence>
<accession>A0A226D445</accession>
<keyword evidence="1" id="KW-1133">Transmembrane helix</keyword>
<name>A0A226D445_FOLCA</name>
<dbReference type="EMBL" id="LNIX01000039">
    <property type="protein sequence ID" value="OXA39421.1"/>
    <property type="molecule type" value="Genomic_DNA"/>
</dbReference>
<evidence type="ECO:0000313" key="3">
    <source>
        <dbReference type="Proteomes" id="UP000198287"/>
    </source>
</evidence>
<organism evidence="2 3">
    <name type="scientific">Folsomia candida</name>
    <name type="common">Springtail</name>
    <dbReference type="NCBI Taxonomy" id="158441"/>
    <lineage>
        <taxon>Eukaryota</taxon>
        <taxon>Metazoa</taxon>
        <taxon>Ecdysozoa</taxon>
        <taxon>Arthropoda</taxon>
        <taxon>Hexapoda</taxon>
        <taxon>Collembola</taxon>
        <taxon>Entomobryomorpha</taxon>
        <taxon>Isotomoidea</taxon>
        <taxon>Isotomidae</taxon>
        <taxon>Proisotominae</taxon>
        <taxon>Folsomia</taxon>
    </lineage>
</organism>
<dbReference type="Proteomes" id="UP000198287">
    <property type="component" value="Unassembled WGS sequence"/>
</dbReference>
<evidence type="ECO:0000256" key="1">
    <source>
        <dbReference type="SAM" id="Phobius"/>
    </source>
</evidence>
<proteinExistence type="predicted"/>
<dbReference type="AlphaFoldDB" id="A0A226D445"/>